<dbReference type="Proteomes" id="UP000029780">
    <property type="component" value="Segment"/>
</dbReference>
<reference evidence="1 2" key="1">
    <citation type="journal article" date="2009" name="Proc. Natl. Acad. Sci. U.S.A.">
        <title>Giant Marseillevirus highlights the role of amoebae as a melting pot in emergence of chimeric microorganisms.</title>
        <authorList>
            <person name="Boyer M."/>
            <person name="Yutin N."/>
            <person name="Pagnier I."/>
            <person name="Barrassi L."/>
            <person name="Fournous G."/>
            <person name="Espinosa L."/>
            <person name="Robert C."/>
            <person name="Azza S."/>
            <person name="Sun S."/>
            <person name="Rossmann M.G."/>
            <person name="Suzan-Monti M."/>
            <person name="La Scola B."/>
            <person name="Koonin E.V."/>
            <person name="Raoult D."/>
        </authorList>
    </citation>
    <scope>NUCLEOTIDE SEQUENCE [LARGE SCALE GENOMIC DNA]</scope>
    <source>
        <strain evidence="1 2">T19</strain>
    </source>
</reference>
<dbReference type="GeneID" id="8746671"/>
<organism evidence="1 2">
    <name type="scientific">Marseillevirus marseillevirus</name>
    <name type="common">GBM</name>
    <dbReference type="NCBI Taxonomy" id="694581"/>
    <lineage>
        <taxon>Viruses</taxon>
        <taxon>Varidnaviria</taxon>
        <taxon>Bamfordvirae</taxon>
        <taxon>Nucleocytoviricota</taxon>
        <taxon>Megaviricetes</taxon>
        <taxon>Pimascovirales</taxon>
        <taxon>Pimascovirales incertae sedis</taxon>
        <taxon>Marseilleviridae</taxon>
        <taxon>Marseillevirus</taxon>
        <taxon>Marseillevirus massiliense</taxon>
    </lineage>
</organism>
<gene>
    <name evidence="1" type="ORF">MAR_ORF435</name>
</gene>
<organismHost>
    <name type="scientific">Acanthamoeba</name>
    <dbReference type="NCBI Taxonomy" id="5754"/>
</organismHost>
<accession>D2XB70</accession>
<dbReference type="RefSeq" id="YP_003407159.1">
    <property type="nucleotide sequence ID" value="NC_013756.1"/>
</dbReference>
<evidence type="ECO:0000313" key="1">
    <source>
        <dbReference type="EMBL" id="ADB04197.1"/>
    </source>
</evidence>
<protein>
    <submittedName>
        <fullName evidence="1">Uncharacterized protein</fullName>
    </submittedName>
</protein>
<dbReference type="KEGG" id="vg:8746671"/>
<dbReference type="EMBL" id="GU071086">
    <property type="protein sequence ID" value="ADB04197.1"/>
    <property type="molecule type" value="Genomic_DNA"/>
</dbReference>
<evidence type="ECO:0000313" key="2">
    <source>
        <dbReference type="Proteomes" id="UP000029780"/>
    </source>
</evidence>
<proteinExistence type="predicted"/>
<name>D2XB70_GBMV</name>
<dbReference type="OrthoDB" id="12116at10239"/>
<sequence>MQSNGVFFRGAVRKSAFGASQTGWVPAEFFVLCPDGVHPDFRDVRDKNGKPVPERLKSQLTTGGCANGSLFVFVQKQGGWEAVCNVCPPPARQVRVVDNSRMAGDVRVITVADGAMPNADPRHCMVAGPMESVRNCPGAVNRWRFSPSECPLPSVSQQVQRQKYWGYGI</sequence>
<keyword evidence="2" id="KW-1185">Reference proteome</keyword>